<dbReference type="GO" id="GO:0005737">
    <property type="term" value="C:cytoplasm"/>
    <property type="evidence" value="ECO:0007669"/>
    <property type="project" value="UniProtKB-SubCell"/>
</dbReference>
<dbReference type="CDD" id="cd04731">
    <property type="entry name" value="HisF"/>
    <property type="match status" value="1"/>
</dbReference>
<organism evidence="11 12">
    <name type="scientific">Leuconostoc pseudomesenteroides</name>
    <dbReference type="NCBI Taxonomy" id="33968"/>
    <lineage>
        <taxon>Bacteria</taxon>
        <taxon>Bacillati</taxon>
        <taxon>Bacillota</taxon>
        <taxon>Bacilli</taxon>
        <taxon>Lactobacillales</taxon>
        <taxon>Lactobacillaceae</taxon>
        <taxon>Leuconostoc</taxon>
    </lineage>
</organism>
<dbReference type="eggNOG" id="COG0107">
    <property type="taxonomic scope" value="Bacteria"/>
</dbReference>
<keyword evidence="4 9" id="KW-0028">Amino-acid biosynthesis</keyword>
<dbReference type="STRING" id="33968.BMS77_04240"/>
<evidence type="ECO:0000256" key="9">
    <source>
        <dbReference type="HAMAP-Rule" id="MF_01013"/>
    </source>
</evidence>
<feature type="active site" evidence="9">
    <location>
        <position position="131"/>
    </location>
</feature>
<keyword evidence="6 9" id="KW-0456">Lyase</keyword>
<accession>A0A1X0VEX1</accession>
<dbReference type="GO" id="GO:0016829">
    <property type="term" value="F:lyase activity"/>
    <property type="evidence" value="ECO:0007669"/>
    <property type="project" value="UniProtKB-KW"/>
</dbReference>
<evidence type="ECO:0000313" key="11">
    <source>
        <dbReference type="EMBL" id="ORI98287.1"/>
    </source>
</evidence>
<evidence type="ECO:0000256" key="4">
    <source>
        <dbReference type="ARBA" id="ARBA00022605"/>
    </source>
</evidence>
<evidence type="ECO:0000256" key="7">
    <source>
        <dbReference type="ARBA" id="ARBA00025475"/>
    </source>
</evidence>
<dbReference type="Gene3D" id="3.20.20.70">
    <property type="entry name" value="Aldolase class I"/>
    <property type="match status" value="1"/>
</dbReference>
<dbReference type="SUPFAM" id="SSF51366">
    <property type="entry name" value="Ribulose-phoshate binding barrel"/>
    <property type="match status" value="1"/>
</dbReference>
<dbReference type="InterPro" id="IPR004651">
    <property type="entry name" value="HisF"/>
</dbReference>
<dbReference type="HAMAP" id="MF_01013">
    <property type="entry name" value="HisF"/>
    <property type="match status" value="1"/>
</dbReference>
<dbReference type="GO" id="GO:0000105">
    <property type="term" value="P:L-histidine biosynthetic process"/>
    <property type="evidence" value="ECO:0007669"/>
    <property type="project" value="UniProtKB-UniRule"/>
</dbReference>
<comment type="subcellular location">
    <subcellularLocation>
        <location evidence="9">Cytoplasm</location>
    </subcellularLocation>
</comment>
<dbReference type="RefSeq" id="WP_080519130.1">
    <property type="nucleotide sequence ID" value="NZ_MPLS01000006.1"/>
</dbReference>
<evidence type="ECO:0000256" key="8">
    <source>
        <dbReference type="ARBA" id="ARBA00047838"/>
    </source>
</evidence>
<comment type="catalytic activity">
    <reaction evidence="8 9">
        <text>5-[(5-phospho-1-deoxy-D-ribulos-1-ylimino)methylamino]-1-(5-phospho-beta-D-ribosyl)imidazole-4-carboxamide + L-glutamine = D-erythro-1-(imidazol-4-yl)glycerol 3-phosphate + 5-amino-1-(5-phospho-beta-D-ribosyl)imidazole-4-carboxamide + L-glutamate + H(+)</text>
        <dbReference type="Rhea" id="RHEA:24793"/>
        <dbReference type="ChEBI" id="CHEBI:15378"/>
        <dbReference type="ChEBI" id="CHEBI:29985"/>
        <dbReference type="ChEBI" id="CHEBI:58278"/>
        <dbReference type="ChEBI" id="CHEBI:58359"/>
        <dbReference type="ChEBI" id="CHEBI:58475"/>
        <dbReference type="ChEBI" id="CHEBI:58525"/>
        <dbReference type="EC" id="4.3.2.10"/>
    </reaction>
</comment>
<name>A0A1X0VEX1_LEUPS</name>
<comment type="function">
    <text evidence="7 9">IGPS catalyzes the conversion of PRFAR and glutamine to IGP, AICAR and glutamate. The HisF subunit catalyzes the cyclization activity that produces IGP and AICAR from PRFAR using the ammonia provided by the HisH subunit.</text>
</comment>
<dbReference type="InterPro" id="IPR013785">
    <property type="entry name" value="Aldolase_TIM"/>
</dbReference>
<keyword evidence="5 9" id="KW-0368">Histidine biosynthesis</keyword>
<protein>
    <recommendedName>
        <fullName evidence="9">Imidazole glycerol phosphate synthase subunit HisF</fullName>
        <ecNumber evidence="9">4.3.2.10</ecNumber>
    </recommendedName>
    <alternativeName>
        <fullName evidence="9">IGP synthase cyclase subunit</fullName>
    </alternativeName>
    <alternativeName>
        <fullName evidence="9">IGP synthase subunit HisF</fullName>
    </alternativeName>
    <alternativeName>
        <fullName evidence="9">ImGP synthase subunit HisF</fullName>
        <shortName evidence="9">IGPS subunit HisF</shortName>
    </alternativeName>
</protein>
<evidence type="ECO:0000313" key="12">
    <source>
        <dbReference type="Proteomes" id="UP000192288"/>
    </source>
</evidence>
<dbReference type="AlphaFoldDB" id="A0A1X0VEX1"/>
<dbReference type="InterPro" id="IPR006062">
    <property type="entry name" value="His_biosynth"/>
</dbReference>
<comment type="pathway">
    <text evidence="1 9">Amino-acid biosynthesis; L-histidine biosynthesis; L-histidine from 5-phospho-alpha-D-ribose 1-diphosphate: step 5/9.</text>
</comment>
<reference evidence="11 12" key="1">
    <citation type="journal article" date="2017" name="Front. Microbiol.">
        <title>Genomic Characterization of Dairy Associated Leuconostoc Species and Diversity of Leuconostocs in Undefined Mixed Mesophilic Starter Cultures.</title>
        <authorList>
            <person name="Frantzen C.A."/>
            <person name="Kot W."/>
            <person name="Pedersen T.B."/>
            <person name="Ardo Y.M."/>
            <person name="Broadbent J.R."/>
            <person name="Neve H."/>
            <person name="Hansen L.H."/>
            <person name="Dal Bello F."/>
            <person name="Ostlie H.M."/>
            <person name="Kleppen H.P."/>
            <person name="Vogensen F.K."/>
            <person name="Holo H."/>
        </authorList>
    </citation>
    <scope>NUCLEOTIDE SEQUENCE [LARGE SCALE GENOMIC DNA]</scope>
    <source>
        <strain evidence="11 12">LMGCF08</strain>
    </source>
</reference>
<comment type="caution">
    <text evidence="11">The sequence shown here is derived from an EMBL/GenBank/DDBJ whole genome shotgun (WGS) entry which is preliminary data.</text>
</comment>
<comment type="subunit">
    <text evidence="3 9">Heterodimer of HisH and HisF.</text>
</comment>
<dbReference type="PANTHER" id="PTHR21235">
    <property type="entry name" value="IMIDAZOLE GLYCEROL PHOSPHATE SYNTHASE SUBUNIT HISF/H IGP SYNTHASE SUBUNIT HISF/H"/>
    <property type="match status" value="1"/>
</dbReference>
<sequence length="254" mass="26764">MTLAKRIVPALDIKNGQVVKGVQFENLRSVGDPVTVATAYEQAGADELVLLDITATLEERDTMMTIVNAISSVVFIPLTVGGGIRSTQDMTRLIKAGADKIFVNSAAVKQPELITKGAAIFGSQAIVGAIDVKWEPKSKFYQVYVAGGTQPTGLNAISWAKEMVALGAGELLVTSMDADGTKNGYDIDLYQQLTEAVSVPIVASGGAGKIEDFTALLTQTTVDAALAASVFHLGEIALPQLKQTLKKEGVAIRI</sequence>
<comment type="similarity">
    <text evidence="2 9 10">Belongs to the HisA/HisF family.</text>
</comment>
<evidence type="ECO:0000256" key="6">
    <source>
        <dbReference type="ARBA" id="ARBA00023239"/>
    </source>
</evidence>
<dbReference type="UniPathway" id="UPA00031">
    <property type="reaction ID" value="UER00010"/>
</dbReference>
<gene>
    <name evidence="9" type="primary">hisF</name>
    <name evidence="11" type="ORF">BMR96_02795</name>
</gene>
<keyword evidence="9" id="KW-0963">Cytoplasm</keyword>
<dbReference type="EMBL" id="MPLS01000006">
    <property type="protein sequence ID" value="ORI98287.1"/>
    <property type="molecule type" value="Genomic_DNA"/>
</dbReference>
<evidence type="ECO:0000256" key="3">
    <source>
        <dbReference type="ARBA" id="ARBA00011152"/>
    </source>
</evidence>
<dbReference type="PANTHER" id="PTHR21235:SF2">
    <property type="entry name" value="IMIDAZOLE GLYCEROL PHOSPHATE SYNTHASE HISHF"/>
    <property type="match status" value="1"/>
</dbReference>
<feature type="active site" evidence="9">
    <location>
        <position position="12"/>
    </location>
</feature>
<dbReference type="EC" id="4.3.2.10" evidence="9"/>
<dbReference type="Pfam" id="PF00977">
    <property type="entry name" value="His_biosynth"/>
    <property type="match status" value="1"/>
</dbReference>
<dbReference type="GO" id="GO:0000107">
    <property type="term" value="F:imidazoleglycerol-phosphate synthase activity"/>
    <property type="evidence" value="ECO:0007669"/>
    <property type="project" value="UniProtKB-UniRule"/>
</dbReference>
<proteinExistence type="inferred from homology"/>
<evidence type="ECO:0000256" key="10">
    <source>
        <dbReference type="RuleBase" id="RU003657"/>
    </source>
</evidence>
<dbReference type="Proteomes" id="UP000192288">
    <property type="component" value="Unassembled WGS sequence"/>
</dbReference>
<dbReference type="InterPro" id="IPR011060">
    <property type="entry name" value="RibuloseP-bd_barrel"/>
</dbReference>
<evidence type="ECO:0000256" key="2">
    <source>
        <dbReference type="ARBA" id="ARBA00009667"/>
    </source>
</evidence>
<evidence type="ECO:0000256" key="1">
    <source>
        <dbReference type="ARBA" id="ARBA00005091"/>
    </source>
</evidence>
<evidence type="ECO:0000256" key="5">
    <source>
        <dbReference type="ARBA" id="ARBA00023102"/>
    </source>
</evidence>
<dbReference type="NCBIfam" id="TIGR00735">
    <property type="entry name" value="hisF"/>
    <property type="match status" value="1"/>
</dbReference>
<dbReference type="InterPro" id="IPR050064">
    <property type="entry name" value="IGPS_HisA/HisF"/>
</dbReference>